<keyword evidence="5 6" id="KW-0326">Glycosidase</keyword>
<keyword evidence="4" id="KW-0119">Carbohydrate metabolism</keyword>
<evidence type="ECO:0000256" key="8">
    <source>
        <dbReference type="SAM" id="SignalP"/>
    </source>
</evidence>
<evidence type="ECO:0000256" key="4">
    <source>
        <dbReference type="ARBA" id="ARBA00023024"/>
    </source>
</evidence>
<keyword evidence="4" id="KW-0146">Chitin degradation</keyword>
<accession>A0A4Q1SGN7</accession>
<name>A0A4Q1SGN7_9BACT</name>
<keyword evidence="8" id="KW-0732">Signal</keyword>
<dbReference type="InterPro" id="IPR001579">
    <property type="entry name" value="Glyco_hydro_18_chit_AS"/>
</dbReference>
<dbReference type="GO" id="GO:0006032">
    <property type="term" value="P:chitin catabolic process"/>
    <property type="evidence" value="ECO:0007669"/>
    <property type="project" value="UniProtKB-KW"/>
</dbReference>
<evidence type="ECO:0000259" key="9">
    <source>
        <dbReference type="PROSITE" id="PS51910"/>
    </source>
</evidence>
<dbReference type="InterPro" id="IPR017853">
    <property type="entry name" value="GH"/>
</dbReference>
<dbReference type="Pfam" id="PF00704">
    <property type="entry name" value="Glyco_hydro_18"/>
    <property type="match status" value="1"/>
</dbReference>
<evidence type="ECO:0000313" key="10">
    <source>
        <dbReference type="EMBL" id="RXS96515.1"/>
    </source>
</evidence>
<dbReference type="SMART" id="SM00636">
    <property type="entry name" value="Glyco_18"/>
    <property type="match status" value="1"/>
</dbReference>
<dbReference type="GO" id="GO:0008061">
    <property type="term" value="F:chitin binding"/>
    <property type="evidence" value="ECO:0007669"/>
    <property type="project" value="InterPro"/>
</dbReference>
<organism evidence="10 11">
    <name type="scientific">Silvibacterium dinghuense</name>
    <dbReference type="NCBI Taxonomy" id="1560006"/>
    <lineage>
        <taxon>Bacteria</taxon>
        <taxon>Pseudomonadati</taxon>
        <taxon>Acidobacteriota</taxon>
        <taxon>Terriglobia</taxon>
        <taxon>Terriglobales</taxon>
        <taxon>Acidobacteriaceae</taxon>
        <taxon>Silvibacterium</taxon>
    </lineage>
</organism>
<feature type="domain" description="GH18" evidence="9">
    <location>
        <begin position="32"/>
        <end position="399"/>
    </location>
</feature>
<evidence type="ECO:0000256" key="5">
    <source>
        <dbReference type="ARBA" id="ARBA00023295"/>
    </source>
</evidence>
<dbReference type="InterPro" id="IPR050314">
    <property type="entry name" value="Glycosyl_Hydrlase_18"/>
</dbReference>
<reference evidence="10 11" key="1">
    <citation type="journal article" date="2016" name="Int. J. Syst. Evol. Microbiol.">
        <title>Acidipila dinghuensis sp. nov., an acidobacterium isolated from forest soil.</title>
        <authorList>
            <person name="Jiang Y.W."/>
            <person name="Wang J."/>
            <person name="Chen M.H."/>
            <person name="Lv Y.Y."/>
            <person name="Qiu L.H."/>
        </authorList>
    </citation>
    <scope>NUCLEOTIDE SEQUENCE [LARGE SCALE GENOMIC DNA]</scope>
    <source>
        <strain evidence="10 11">DHOF10</strain>
    </source>
</reference>
<dbReference type="GO" id="GO:0008843">
    <property type="term" value="F:endochitinase activity"/>
    <property type="evidence" value="ECO:0007669"/>
    <property type="project" value="UniProtKB-EC"/>
</dbReference>
<evidence type="ECO:0000256" key="3">
    <source>
        <dbReference type="ARBA" id="ARBA00022801"/>
    </source>
</evidence>
<dbReference type="PANTHER" id="PTHR11177">
    <property type="entry name" value="CHITINASE"/>
    <property type="match status" value="1"/>
</dbReference>
<comment type="catalytic activity">
    <reaction evidence="1">
        <text>Random endo-hydrolysis of N-acetyl-beta-D-glucosaminide (1-&gt;4)-beta-linkages in chitin and chitodextrins.</text>
        <dbReference type="EC" id="3.2.1.14"/>
    </reaction>
</comment>
<dbReference type="PANTHER" id="PTHR11177:SF317">
    <property type="entry name" value="CHITINASE 12-RELATED"/>
    <property type="match status" value="1"/>
</dbReference>
<evidence type="ECO:0000256" key="7">
    <source>
        <dbReference type="RuleBase" id="RU004453"/>
    </source>
</evidence>
<evidence type="ECO:0000313" key="11">
    <source>
        <dbReference type="Proteomes" id="UP000290253"/>
    </source>
</evidence>
<dbReference type="PROSITE" id="PS51910">
    <property type="entry name" value="GH18_2"/>
    <property type="match status" value="1"/>
</dbReference>
<dbReference type="SUPFAM" id="SSF54556">
    <property type="entry name" value="Chitinase insertion domain"/>
    <property type="match status" value="1"/>
</dbReference>
<dbReference type="InterPro" id="IPR011583">
    <property type="entry name" value="Chitinase_II/V-like_cat"/>
</dbReference>
<dbReference type="EC" id="3.2.1.14" evidence="2"/>
<dbReference type="Proteomes" id="UP000290253">
    <property type="component" value="Unassembled WGS sequence"/>
</dbReference>
<dbReference type="SUPFAM" id="SSF51445">
    <property type="entry name" value="(Trans)glycosidases"/>
    <property type="match status" value="1"/>
</dbReference>
<evidence type="ECO:0000256" key="1">
    <source>
        <dbReference type="ARBA" id="ARBA00000822"/>
    </source>
</evidence>
<evidence type="ECO:0000256" key="6">
    <source>
        <dbReference type="RuleBase" id="RU000489"/>
    </source>
</evidence>
<keyword evidence="4" id="KW-0624">Polysaccharide degradation</keyword>
<evidence type="ECO:0000256" key="2">
    <source>
        <dbReference type="ARBA" id="ARBA00012729"/>
    </source>
</evidence>
<dbReference type="Gene3D" id="3.20.20.80">
    <property type="entry name" value="Glycosidases"/>
    <property type="match status" value="1"/>
</dbReference>
<dbReference type="GO" id="GO:0005975">
    <property type="term" value="P:carbohydrate metabolic process"/>
    <property type="evidence" value="ECO:0007669"/>
    <property type="project" value="InterPro"/>
</dbReference>
<dbReference type="AlphaFoldDB" id="A0A4Q1SGN7"/>
<sequence length="424" mass="47611">MLFGTVILACVAGALPLAHAWSFPGHHRGRRPVVVGYFPQWGLYAGNPYTVKAIVISGAIRQLDQINYAQGFVTNGRCSVADPRADLQTAYTAEQSISDHADDPASPFRGYFHQMQELKHRYSKLKVLISLEGNPKDFAFDAQPENRAAFVASCIDTFIRGNFAPGIHEPRLFDGFDINWEFPQEEDAANYRALLEEFRRQMNAVRRDLRLSVAVGHSPRMLPGTDFGEIARIVDQVGVMNYDYTGPWEHSTGFIAPLFPIPGALHHGSVEQNISEYKEAGVPPEKILMGLPFYGYSWTNVVDSNDGLHQTGKPIHEDQPYHFIQALLPEFTIHRDPHSQAPWLYDGKTFWTYEDPVSVRYKASFAANQHLEGIMIWELSGDTSDGILLRTAWEALRHPLGPEDFVQAPVESEHPQSEQALPAQ</sequence>
<dbReference type="InterPro" id="IPR029070">
    <property type="entry name" value="Chitinase_insertion_sf"/>
</dbReference>
<dbReference type="Gene3D" id="3.10.50.10">
    <property type="match status" value="1"/>
</dbReference>
<comment type="similarity">
    <text evidence="7">Belongs to the glycosyl hydrolase 18 family.</text>
</comment>
<gene>
    <name evidence="10" type="ORF">ESZ00_00735</name>
</gene>
<comment type="caution">
    <text evidence="10">The sequence shown here is derived from an EMBL/GenBank/DDBJ whole genome shotgun (WGS) entry which is preliminary data.</text>
</comment>
<proteinExistence type="inferred from homology"/>
<feature type="signal peptide" evidence="8">
    <location>
        <begin position="1"/>
        <end position="20"/>
    </location>
</feature>
<protein>
    <recommendedName>
        <fullName evidence="2">chitinase</fullName>
        <ecNumber evidence="2">3.2.1.14</ecNumber>
    </recommendedName>
</protein>
<keyword evidence="11" id="KW-1185">Reference proteome</keyword>
<dbReference type="InterPro" id="IPR001223">
    <property type="entry name" value="Glyco_hydro18_cat"/>
</dbReference>
<feature type="chain" id="PRO_5020286873" description="chitinase" evidence="8">
    <location>
        <begin position="21"/>
        <end position="424"/>
    </location>
</feature>
<dbReference type="OrthoDB" id="9812811at2"/>
<dbReference type="PROSITE" id="PS01095">
    <property type="entry name" value="GH18_1"/>
    <property type="match status" value="1"/>
</dbReference>
<keyword evidence="3 6" id="KW-0378">Hydrolase</keyword>
<dbReference type="EMBL" id="SDMK01000001">
    <property type="protein sequence ID" value="RXS96515.1"/>
    <property type="molecule type" value="Genomic_DNA"/>
</dbReference>